<sequence length="251" mass="28308">VLQSIFSSPRIMRVRFSMSLNVVKSNLTSLKTCQPDISIGMDIVTNVALDLQENGGSEEDFKKLEQMMLNCARMEREINYFVAAVEEVTSQVRQDDPEGLSKLTGLVNQRFTDLQAAAKDSQLHKHKKVVQLKETLKRSKKQSTQALGPLAEATEEELDEDIAVTQSQVNPTCPITQVDMVNPVKNKKCNHYYEQEAVLDMIRSKQHQKKKLRCPVVGCGNTDVTKSDLVPDPTMKRLIQNQKKLSTKSQM</sequence>
<evidence type="ECO:0000313" key="16">
    <source>
        <dbReference type="Proteomes" id="UP000018468"/>
    </source>
</evidence>
<dbReference type="InterPro" id="IPR013083">
    <property type="entry name" value="Znf_RING/FYVE/PHD"/>
</dbReference>
<keyword evidence="7 13" id="KW-0863">Zinc-finger</keyword>
<dbReference type="GeneTree" id="ENSGT00390000013961"/>
<reference evidence="16" key="1">
    <citation type="submission" date="2011-12" db="EMBL/GenBank/DDBJ databases">
        <title>The Draft Genome of Lepisosteus oculatus.</title>
        <authorList>
            <consortium name="The Broad Institute Genome Assembly &amp; Analysis Group"/>
            <consortium name="Computational R&amp;D Group"/>
            <consortium name="and Sequencing Platform"/>
            <person name="Di Palma F."/>
            <person name="Alfoldi J."/>
            <person name="Johnson J."/>
            <person name="Berlin A."/>
            <person name="Gnerre S."/>
            <person name="Jaffe D."/>
            <person name="MacCallum I."/>
            <person name="Young S."/>
            <person name="Walker B.J."/>
            <person name="Lander E.S."/>
            <person name="Lindblad-Toh K."/>
        </authorList>
    </citation>
    <scope>NUCLEOTIDE SEQUENCE [LARGE SCALE GENOMIC DNA]</scope>
</reference>
<comment type="subcellular location">
    <subcellularLocation>
        <location evidence="1">Nucleus</location>
    </subcellularLocation>
</comment>
<dbReference type="EMBL" id="AHAT01004696">
    <property type="status" value="NOT_ANNOTATED_CDS"/>
    <property type="molecule type" value="Genomic_DNA"/>
</dbReference>
<evidence type="ECO:0000256" key="3">
    <source>
        <dbReference type="ARBA" id="ARBA00008212"/>
    </source>
</evidence>
<organism evidence="15 16">
    <name type="scientific">Lepisosteus oculatus</name>
    <name type="common">Spotted gar</name>
    <dbReference type="NCBI Taxonomy" id="7918"/>
    <lineage>
        <taxon>Eukaryota</taxon>
        <taxon>Metazoa</taxon>
        <taxon>Chordata</taxon>
        <taxon>Craniata</taxon>
        <taxon>Vertebrata</taxon>
        <taxon>Euteleostomi</taxon>
        <taxon>Actinopterygii</taxon>
        <taxon>Neopterygii</taxon>
        <taxon>Holostei</taxon>
        <taxon>Semionotiformes</taxon>
        <taxon>Lepisosteidae</taxon>
        <taxon>Lepisosteus</taxon>
    </lineage>
</organism>
<evidence type="ECO:0000256" key="6">
    <source>
        <dbReference type="ARBA" id="ARBA00022723"/>
    </source>
</evidence>
<dbReference type="InParanoid" id="W5MV68"/>
<evidence type="ECO:0000256" key="11">
    <source>
        <dbReference type="ARBA" id="ARBA00031731"/>
    </source>
</evidence>
<evidence type="ECO:0000256" key="8">
    <source>
        <dbReference type="ARBA" id="ARBA00022786"/>
    </source>
</evidence>
<keyword evidence="9" id="KW-0862">Zinc</keyword>
<keyword evidence="5" id="KW-0808">Transferase</keyword>
<dbReference type="AlphaFoldDB" id="W5MV68"/>
<dbReference type="FunCoup" id="W5MV68">
    <property type="interactions" value="561"/>
</dbReference>
<reference evidence="15" key="2">
    <citation type="submission" date="2025-08" db="UniProtKB">
        <authorList>
            <consortium name="Ensembl"/>
        </authorList>
    </citation>
    <scope>IDENTIFICATION</scope>
</reference>
<dbReference type="PANTHER" id="PTHR21330:SF1">
    <property type="entry name" value="E3 SUMO-PROTEIN LIGASE NSE2"/>
    <property type="match status" value="1"/>
</dbReference>
<dbReference type="eggNOG" id="KOG2979">
    <property type="taxonomic scope" value="Eukaryota"/>
</dbReference>
<dbReference type="CDD" id="cd16651">
    <property type="entry name" value="SPL-RING_NSE2"/>
    <property type="match status" value="1"/>
</dbReference>
<dbReference type="GO" id="GO:0008270">
    <property type="term" value="F:zinc ion binding"/>
    <property type="evidence" value="ECO:0007669"/>
    <property type="project" value="UniProtKB-KW"/>
</dbReference>
<evidence type="ECO:0000256" key="13">
    <source>
        <dbReference type="PROSITE-ProRule" id="PRU00452"/>
    </source>
</evidence>
<dbReference type="STRING" id="7918.ENSLOCP00000012277"/>
<dbReference type="PROSITE" id="PS51044">
    <property type="entry name" value="ZF_SP_RING"/>
    <property type="match status" value="1"/>
</dbReference>
<dbReference type="GO" id="GO:0030915">
    <property type="term" value="C:Smc5-Smc6 complex"/>
    <property type="evidence" value="ECO:0000318"/>
    <property type="project" value="GO_Central"/>
</dbReference>
<dbReference type="Bgee" id="ENSLOCG00000010034">
    <property type="expression patterns" value="Expressed in intestine and 13 other cell types or tissues"/>
</dbReference>
<dbReference type="SUPFAM" id="SSF57850">
    <property type="entry name" value="RING/U-box"/>
    <property type="match status" value="1"/>
</dbReference>
<dbReference type="InterPro" id="IPR026846">
    <property type="entry name" value="Nse2(Mms21)"/>
</dbReference>
<evidence type="ECO:0000256" key="9">
    <source>
        <dbReference type="ARBA" id="ARBA00022833"/>
    </source>
</evidence>
<protein>
    <recommendedName>
        <fullName evidence="4">E3 SUMO-protein ligase NSE2</fullName>
    </recommendedName>
    <alternativeName>
        <fullName evidence="11">E3 SUMO-protein transferase NSE2</fullName>
    </alternativeName>
    <alternativeName>
        <fullName evidence="12">Non-structural maintenance of chromosomes element 2 homolog</fullName>
    </alternativeName>
</protein>
<reference evidence="15" key="3">
    <citation type="submission" date="2025-09" db="UniProtKB">
        <authorList>
            <consortium name="Ensembl"/>
        </authorList>
    </citation>
    <scope>IDENTIFICATION</scope>
</reference>
<evidence type="ECO:0000256" key="10">
    <source>
        <dbReference type="ARBA" id="ARBA00023242"/>
    </source>
</evidence>
<keyword evidence="16" id="KW-1185">Reference proteome</keyword>
<accession>W5MV68</accession>
<evidence type="ECO:0000256" key="12">
    <source>
        <dbReference type="ARBA" id="ARBA00032533"/>
    </source>
</evidence>
<feature type="domain" description="SP-RING-type" evidence="14">
    <location>
        <begin position="158"/>
        <end position="244"/>
    </location>
</feature>
<dbReference type="GO" id="GO:0016925">
    <property type="term" value="P:protein sumoylation"/>
    <property type="evidence" value="ECO:0000318"/>
    <property type="project" value="GO_Central"/>
</dbReference>
<comment type="pathway">
    <text evidence="2">Protein modification; protein sumoylation.</text>
</comment>
<dbReference type="InterPro" id="IPR004181">
    <property type="entry name" value="Znf_MIZ"/>
</dbReference>
<keyword evidence="8" id="KW-0833">Ubl conjugation pathway</keyword>
<evidence type="ECO:0000256" key="7">
    <source>
        <dbReference type="ARBA" id="ARBA00022771"/>
    </source>
</evidence>
<proteinExistence type="inferred from homology"/>
<dbReference type="GO" id="GO:0005634">
    <property type="term" value="C:nucleus"/>
    <property type="evidence" value="ECO:0000318"/>
    <property type="project" value="GO_Central"/>
</dbReference>
<dbReference type="Proteomes" id="UP000018468">
    <property type="component" value="Linkage group LG11"/>
</dbReference>
<dbReference type="GO" id="GO:0061665">
    <property type="term" value="F:SUMO ligase activity"/>
    <property type="evidence" value="ECO:0000318"/>
    <property type="project" value="GO_Central"/>
</dbReference>
<evidence type="ECO:0000256" key="4">
    <source>
        <dbReference type="ARBA" id="ARBA00020923"/>
    </source>
</evidence>
<dbReference type="Gene3D" id="3.30.40.10">
    <property type="entry name" value="Zinc/RING finger domain, C3HC4 (zinc finger)"/>
    <property type="match status" value="1"/>
</dbReference>
<dbReference type="OMA" id="NHHYDEG"/>
<name>W5MV68_LEPOC</name>
<dbReference type="GO" id="GO:0000724">
    <property type="term" value="P:double-strand break repair via homologous recombination"/>
    <property type="evidence" value="ECO:0000318"/>
    <property type="project" value="GO_Central"/>
</dbReference>
<evidence type="ECO:0000313" key="15">
    <source>
        <dbReference type="Ensembl" id="ENSLOCP00000012277.1"/>
    </source>
</evidence>
<dbReference type="Pfam" id="PF11789">
    <property type="entry name" value="zf-Nse"/>
    <property type="match status" value="1"/>
</dbReference>
<keyword evidence="10" id="KW-0539">Nucleus</keyword>
<dbReference type="UniPathway" id="UPA00886"/>
<dbReference type="PANTHER" id="PTHR21330">
    <property type="entry name" value="E3 SUMO-PROTEIN LIGASE NSE2"/>
    <property type="match status" value="1"/>
</dbReference>
<evidence type="ECO:0000256" key="1">
    <source>
        <dbReference type="ARBA" id="ARBA00004123"/>
    </source>
</evidence>
<evidence type="ECO:0000256" key="2">
    <source>
        <dbReference type="ARBA" id="ARBA00004718"/>
    </source>
</evidence>
<dbReference type="Ensembl" id="ENSLOCT00000012298.1">
    <property type="protein sequence ID" value="ENSLOCP00000012277.1"/>
    <property type="gene ID" value="ENSLOCG00000010034.1"/>
</dbReference>
<evidence type="ECO:0000259" key="14">
    <source>
        <dbReference type="PROSITE" id="PS51044"/>
    </source>
</evidence>
<evidence type="ECO:0000256" key="5">
    <source>
        <dbReference type="ARBA" id="ARBA00022679"/>
    </source>
</evidence>
<dbReference type="EMBL" id="AHAT01004695">
    <property type="status" value="NOT_ANNOTATED_CDS"/>
    <property type="molecule type" value="Genomic_DNA"/>
</dbReference>
<comment type="similarity">
    <text evidence="3">Belongs to the NSE2 family.</text>
</comment>
<keyword evidence="6" id="KW-0479">Metal-binding</keyword>